<dbReference type="PANTHER" id="PTHR11596:SF5">
    <property type="entry name" value="ALKALINE PHOSPHATASE"/>
    <property type="match status" value="1"/>
</dbReference>
<dbReference type="PRINTS" id="PR00113">
    <property type="entry name" value="ALKPHPHTASE"/>
</dbReference>
<dbReference type="EC" id="3.1.3.1" evidence="7"/>
<dbReference type="HOGENOM" id="CLU_407022_0_0_10"/>
<dbReference type="NCBIfam" id="TIGR04183">
    <property type="entry name" value="Por_Secre_tail"/>
    <property type="match status" value="1"/>
</dbReference>
<dbReference type="InterPro" id="IPR001952">
    <property type="entry name" value="Alkaline_phosphatase"/>
</dbReference>
<feature type="binding site" evidence="3">
    <location>
        <position position="33"/>
    </location>
    <ligand>
        <name>Mg(2+)</name>
        <dbReference type="ChEBI" id="CHEBI:18420"/>
    </ligand>
</feature>
<evidence type="ECO:0000259" key="6">
    <source>
        <dbReference type="Pfam" id="PF13860"/>
    </source>
</evidence>
<evidence type="ECO:0000256" key="2">
    <source>
        <dbReference type="PIRSR" id="PIRSR601952-1"/>
    </source>
</evidence>
<comment type="cofactor">
    <cofactor evidence="3">
        <name>Mg(2+)</name>
        <dbReference type="ChEBI" id="CHEBI:18420"/>
    </cofactor>
    <text evidence="3">Binds 1 Mg(2+) ion.</text>
</comment>
<dbReference type="STRING" id="518766.Rmar_0524"/>
<evidence type="ECO:0000313" key="8">
    <source>
        <dbReference type="Proteomes" id="UP000002221"/>
    </source>
</evidence>
<sequence length="676" mass="73816">MRRTLQWALMLLLCLPASLTAQTRKHVILYIGDGHGIAPRTATRMALGQGRPGSRFSDEPNFHLLAQDRLRYNAMVTTHSLNSWITDSAPGASVYAVGKRGKIDNEFISLDPETFEPLETILEAAKKAGYAVGLVTTTRVTHATPAAFAAHIWNRDLEDYIAAQYLSSSQEEYEAIFNAGPGYDPARDWVLPEPKVGVEIDVILGGGARHFLPRNNPDVNGNATVRDRNGQPITDGNGQPVVLSGRRSDNVDLIEIAKDRGYVYVNSRDALLGILDRLDEFSPENDAKLLGLFSSSHRSYEAERQQLYPWEPALWEMTMVAIEVLKRKSDKGFFLVVEGGRIDHLEHANAGGIGYEGDRYTVVADVEAIIADDVYGGGTDRLAGVYGSDYMIKEVLDFDYAIEEGLNFMNDATAGQTLILSTSDHECGGFTVVGLHDAEDAQGNGTLIRTYARQPEKTDGQFTPVPENIDRGDDEIGGWFPEYELVEFQGKLWPEPAGPNARRIVIAYGSNPLVNGNGGTIGTTPGNHTPQDVWVGADDNVDGAFASRITGRGLLDNTDLFPIMRDFLGVTTTSNERLPDEKRSGLGAVEAYPNPFGEKLAVTLAIDRPQTVSLEVYNALGQRVRVLQPSAQLTPGTHTIAWDGRDDTGASVASGLYLVVARSGEQVVSRQVVRIR</sequence>
<accession>D0MEX6</accession>
<dbReference type="Gene3D" id="2.60.40.4070">
    <property type="match status" value="1"/>
</dbReference>
<keyword evidence="7" id="KW-0378">Hydrolase</keyword>
<keyword evidence="8" id="KW-1185">Reference proteome</keyword>
<feature type="domain" description="FlgD/Vpr Ig-like" evidence="6">
    <location>
        <begin position="599"/>
        <end position="662"/>
    </location>
</feature>
<evidence type="ECO:0000256" key="3">
    <source>
        <dbReference type="PIRSR" id="PIRSR601952-2"/>
    </source>
</evidence>
<dbReference type="AlphaFoldDB" id="D0MEX6"/>
<dbReference type="Pfam" id="PF13860">
    <property type="entry name" value="FlgD_ig"/>
    <property type="match status" value="1"/>
</dbReference>
<feature type="binding site" evidence="3">
    <location>
        <position position="347"/>
    </location>
    <ligand>
        <name>Zn(2+)</name>
        <dbReference type="ChEBI" id="CHEBI:29105"/>
        <label>2</label>
    </ligand>
</feature>
<dbReference type="SMART" id="SM00098">
    <property type="entry name" value="alkPPc"/>
    <property type="match status" value="1"/>
</dbReference>
<dbReference type="OrthoDB" id="9794455at2"/>
<dbReference type="Pfam" id="PF00245">
    <property type="entry name" value="Alk_phosphatase"/>
    <property type="match status" value="1"/>
</dbReference>
<keyword evidence="5" id="KW-0732">Signal</keyword>
<dbReference type="eggNOG" id="COG3656">
    <property type="taxonomic scope" value="Bacteria"/>
</dbReference>
<feature type="binding site" evidence="3">
    <location>
        <position position="144"/>
    </location>
    <ligand>
        <name>Mg(2+)</name>
        <dbReference type="ChEBI" id="CHEBI:18420"/>
    </ligand>
</feature>
<dbReference type="InterPro" id="IPR026444">
    <property type="entry name" value="Secre_tail"/>
</dbReference>
<evidence type="ECO:0000256" key="4">
    <source>
        <dbReference type="RuleBase" id="RU003946"/>
    </source>
</evidence>
<dbReference type="EMBL" id="CP001807">
    <property type="protein sequence ID" value="ACY47426.1"/>
    <property type="molecule type" value="Genomic_DNA"/>
</dbReference>
<evidence type="ECO:0000256" key="1">
    <source>
        <dbReference type="ARBA" id="ARBA00022553"/>
    </source>
</evidence>
<feature type="binding site" evidence="3">
    <location>
        <position position="338"/>
    </location>
    <ligand>
        <name>Mg(2+)</name>
        <dbReference type="ChEBI" id="CHEBI:18420"/>
    </ligand>
</feature>
<feature type="active site" description="Phosphoserine intermediate" evidence="2">
    <location>
        <position position="88"/>
    </location>
</feature>
<keyword evidence="1" id="KW-0597">Phosphoprotein</keyword>
<feature type="chain" id="PRO_5003011091" evidence="5">
    <location>
        <begin position="22"/>
        <end position="676"/>
    </location>
</feature>
<dbReference type="KEGG" id="rmr:Rmar_0524"/>
<keyword evidence="3" id="KW-0460">Magnesium</keyword>
<comment type="cofactor">
    <cofactor evidence="3">
        <name>Zn(2+)</name>
        <dbReference type="ChEBI" id="CHEBI:29105"/>
    </cofactor>
    <text evidence="3">Binds 2 Zn(2+) ions.</text>
</comment>
<dbReference type="eggNOG" id="COG1785">
    <property type="taxonomic scope" value="Bacteria"/>
</dbReference>
<dbReference type="InterPro" id="IPR017850">
    <property type="entry name" value="Alkaline_phosphatase_core_sf"/>
</dbReference>
<gene>
    <name evidence="7" type="ordered locus">Rmar_0524</name>
</gene>
<dbReference type="PANTHER" id="PTHR11596">
    <property type="entry name" value="ALKALINE PHOSPHATASE"/>
    <property type="match status" value="1"/>
</dbReference>
<dbReference type="RefSeq" id="WP_012843038.1">
    <property type="nucleotide sequence ID" value="NC_013501.1"/>
</dbReference>
<dbReference type="GO" id="GO:0004035">
    <property type="term" value="F:alkaline phosphatase activity"/>
    <property type="evidence" value="ECO:0007669"/>
    <property type="project" value="UniProtKB-EC"/>
</dbReference>
<keyword evidence="3" id="KW-0862">Zinc</keyword>
<comment type="similarity">
    <text evidence="4">Belongs to the alkaline phosphatase family.</text>
</comment>
<feature type="binding site" evidence="3">
    <location>
        <position position="343"/>
    </location>
    <ligand>
        <name>Zn(2+)</name>
        <dbReference type="ChEBI" id="CHEBI:29105"/>
        <label>2</label>
    </ligand>
</feature>
<feature type="signal peptide" evidence="5">
    <location>
        <begin position="1"/>
        <end position="21"/>
    </location>
</feature>
<reference evidence="7 8" key="1">
    <citation type="journal article" date="2009" name="Stand. Genomic Sci.">
        <title>Complete genome sequence of Rhodothermus marinus type strain (R-10).</title>
        <authorList>
            <person name="Nolan M."/>
            <person name="Tindall B.J."/>
            <person name="Pomrenke H."/>
            <person name="Lapidus A."/>
            <person name="Copeland A."/>
            <person name="Glavina Del Rio T."/>
            <person name="Lucas S."/>
            <person name="Chen F."/>
            <person name="Tice H."/>
            <person name="Cheng J.F."/>
            <person name="Saunders E."/>
            <person name="Han C."/>
            <person name="Bruce D."/>
            <person name="Goodwin L."/>
            <person name="Chain P."/>
            <person name="Pitluck S."/>
            <person name="Ovchinikova G."/>
            <person name="Pati A."/>
            <person name="Ivanova N."/>
            <person name="Mavromatis K."/>
            <person name="Chen A."/>
            <person name="Palaniappan K."/>
            <person name="Land M."/>
            <person name="Hauser L."/>
            <person name="Chang Y.J."/>
            <person name="Jeffries C.D."/>
            <person name="Brettin T."/>
            <person name="Goker M."/>
            <person name="Bristow J."/>
            <person name="Eisen J.A."/>
            <person name="Markowitz V."/>
            <person name="Hugenholtz P."/>
            <person name="Kyrpides N.C."/>
            <person name="Klenk H.P."/>
            <person name="Detter J.C."/>
        </authorList>
    </citation>
    <scope>NUCLEOTIDE SEQUENCE [LARGE SCALE GENOMIC DNA]</scope>
    <source>
        <strain evidence="8">ATCC 43812 / DSM 4252 / R-10</strain>
    </source>
</reference>
<dbReference type="Proteomes" id="UP000002221">
    <property type="component" value="Chromosome"/>
</dbReference>
<dbReference type="Gene3D" id="3.40.720.10">
    <property type="entry name" value="Alkaline Phosphatase, subunit A"/>
    <property type="match status" value="2"/>
</dbReference>
<keyword evidence="3" id="KW-0479">Metal-binding</keyword>
<feature type="binding site" evidence="3">
    <location>
        <position position="142"/>
    </location>
    <ligand>
        <name>Mg(2+)</name>
        <dbReference type="ChEBI" id="CHEBI:18420"/>
    </ligand>
</feature>
<dbReference type="CDD" id="cd16012">
    <property type="entry name" value="ALP"/>
    <property type="match status" value="1"/>
</dbReference>
<protein>
    <submittedName>
        <fullName evidence="7">Alkaline phosphatase</fullName>
        <ecNumber evidence="7">3.1.3.1</ecNumber>
    </submittedName>
</protein>
<organism evidence="7 8">
    <name type="scientific">Rhodothermus marinus (strain ATCC 43812 / DSM 4252 / R-10)</name>
    <name type="common">Rhodothermus obamensis</name>
    <dbReference type="NCBI Taxonomy" id="518766"/>
    <lineage>
        <taxon>Bacteria</taxon>
        <taxon>Pseudomonadati</taxon>
        <taxon>Rhodothermota</taxon>
        <taxon>Rhodothermia</taxon>
        <taxon>Rhodothermales</taxon>
        <taxon>Rhodothermaceae</taxon>
        <taxon>Rhodothermus</taxon>
    </lineage>
</organism>
<evidence type="ECO:0000313" key="7">
    <source>
        <dbReference type="EMBL" id="ACY47426.1"/>
    </source>
</evidence>
<name>D0MEX6_RHOM4</name>
<proteinExistence type="inferred from homology"/>
<feature type="binding site" evidence="3">
    <location>
        <position position="33"/>
    </location>
    <ligand>
        <name>Zn(2+)</name>
        <dbReference type="ChEBI" id="CHEBI:29105"/>
        <label>2</label>
    </ligand>
</feature>
<dbReference type="GO" id="GO:0046872">
    <property type="term" value="F:metal ion binding"/>
    <property type="evidence" value="ECO:0007669"/>
    <property type="project" value="UniProtKB-KW"/>
</dbReference>
<evidence type="ECO:0000256" key="5">
    <source>
        <dbReference type="SAM" id="SignalP"/>
    </source>
</evidence>
<dbReference type="InterPro" id="IPR025965">
    <property type="entry name" value="FlgD/Vpr_Ig-like"/>
</dbReference>
<dbReference type="SUPFAM" id="SSF53649">
    <property type="entry name" value="Alkaline phosphatase-like"/>
    <property type="match status" value="1"/>
</dbReference>